<dbReference type="Pfam" id="PF07687">
    <property type="entry name" value="M20_dimer"/>
    <property type="match status" value="1"/>
</dbReference>
<dbReference type="InterPro" id="IPR001261">
    <property type="entry name" value="ArgE/DapE_CS"/>
</dbReference>
<dbReference type="CDD" id="cd03894">
    <property type="entry name" value="M20_ArgE"/>
    <property type="match status" value="1"/>
</dbReference>
<evidence type="ECO:0000256" key="9">
    <source>
        <dbReference type="ARBA" id="ARBA00023285"/>
    </source>
</evidence>
<comment type="similarity">
    <text evidence="2">Belongs to the peptidase M20A family. ArgE subfamily.</text>
</comment>
<gene>
    <name evidence="11" type="primary">argE</name>
    <name evidence="11" type="ORF">Q4F19_06495</name>
</gene>
<dbReference type="SUPFAM" id="SSF55031">
    <property type="entry name" value="Bacterial exopeptidase dimerisation domain"/>
    <property type="match status" value="1"/>
</dbReference>
<dbReference type="NCBIfam" id="TIGR01892">
    <property type="entry name" value="AcOrn-deacetyl"/>
    <property type="match status" value="1"/>
</dbReference>
<dbReference type="InterPro" id="IPR036264">
    <property type="entry name" value="Bact_exopeptidase_dim_dom"/>
</dbReference>
<keyword evidence="7 11" id="KW-0378">Hydrolase</keyword>
<evidence type="ECO:0000256" key="4">
    <source>
        <dbReference type="ARBA" id="ARBA00022571"/>
    </source>
</evidence>
<evidence type="ECO:0000256" key="5">
    <source>
        <dbReference type="ARBA" id="ARBA00022605"/>
    </source>
</evidence>
<sequence>MTDPRQPDALFAEARSQLDRLIAFDTTSRLSNLALIEHVEAELATIGVTGMRVANADGGKANFYATIGPMLPGGIVLSGHTDVVPVDGQPWSSDPFVPTERDGRLYGRGTCDMKGFLALALAAAKAAGTGAPLSRPIHLAFSYDEEIGCLGAPSMIARIAETLPAPAAVIVGEPTNMEVVSGHKSISTWTVTVTGHEAHSSLTHLGLSANMVAIRLMGLLSDIADGLPHAADPASLFHPPHATLTIGEMHGGTAVNILARECRFVFDLRCPPGEDPDAIVAPFLEAAARLDAEMKARFPETGIAAVRRSATPSFAPVADSPAERIARRLAGDNGPARVVSYAAEAGQFQGAGFATVICGPGSIEQAHQPDEYVEIAQLERGAAFMTRLLEMLAE</sequence>
<dbReference type="PROSITE" id="PS00759">
    <property type="entry name" value="ARGE_DAPE_CPG2_2"/>
    <property type="match status" value="1"/>
</dbReference>
<evidence type="ECO:0000256" key="8">
    <source>
        <dbReference type="ARBA" id="ARBA00022833"/>
    </source>
</evidence>
<evidence type="ECO:0000259" key="10">
    <source>
        <dbReference type="Pfam" id="PF07687"/>
    </source>
</evidence>
<evidence type="ECO:0000313" key="12">
    <source>
        <dbReference type="Proteomes" id="UP001169764"/>
    </source>
</evidence>
<dbReference type="Gene3D" id="3.30.70.360">
    <property type="match status" value="1"/>
</dbReference>
<dbReference type="GO" id="GO:0008777">
    <property type="term" value="F:acetylornithine deacetylase activity"/>
    <property type="evidence" value="ECO:0007669"/>
    <property type="project" value="UniProtKB-EC"/>
</dbReference>
<comment type="cofactor">
    <cofactor evidence="1">
        <name>Zn(2+)</name>
        <dbReference type="ChEBI" id="CHEBI:29105"/>
    </cofactor>
</comment>
<dbReference type="PANTHER" id="PTHR43808:SF31">
    <property type="entry name" value="N-ACETYL-L-CITRULLINE DEACETYLASE"/>
    <property type="match status" value="1"/>
</dbReference>
<feature type="domain" description="Peptidase M20 dimerisation" evidence="10">
    <location>
        <begin position="182"/>
        <end position="290"/>
    </location>
</feature>
<dbReference type="PANTHER" id="PTHR43808">
    <property type="entry name" value="ACETYLORNITHINE DEACETYLASE"/>
    <property type="match status" value="1"/>
</dbReference>
<evidence type="ECO:0000256" key="2">
    <source>
        <dbReference type="ARBA" id="ARBA00005691"/>
    </source>
</evidence>
<dbReference type="RefSeq" id="WP_303540855.1">
    <property type="nucleotide sequence ID" value="NZ_JAUOTP010000002.1"/>
</dbReference>
<reference evidence="11" key="1">
    <citation type="submission" date="2023-07" db="EMBL/GenBank/DDBJ databases">
        <authorList>
            <person name="Kim M."/>
        </authorList>
    </citation>
    <scope>NUCLEOTIDE SEQUENCE</scope>
    <source>
        <strain evidence="11">BIUV-7</strain>
    </source>
</reference>
<dbReference type="InterPro" id="IPR050072">
    <property type="entry name" value="Peptidase_M20A"/>
</dbReference>
<keyword evidence="5" id="KW-0028">Amino-acid biosynthesis</keyword>
<keyword evidence="3" id="KW-0963">Cytoplasm</keyword>
<keyword evidence="12" id="KW-1185">Reference proteome</keyword>
<dbReference type="InterPro" id="IPR011650">
    <property type="entry name" value="Peptidase_M20_dimer"/>
</dbReference>
<evidence type="ECO:0000256" key="7">
    <source>
        <dbReference type="ARBA" id="ARBA00022801"/>
    </source>
</evidence>
<dbReference type="Gene3D" id="3.40.630.10">
    <property type="entry name" value="Zn peptidases"/>
    <property type="match status" value="1"/>
</dbReference>
<evidence type="ECO:0000256" key="3">
    <source>
        <dbReference type="ARBA" id="ARBA00022490"/>
    </source>
</evidence>
<accession>A0ABT8Y6T1</accession>
<comment type="caution">
    <text evidence="11">The sequence shown here is derived from an EMBL/GenBank/DDBJ whole genome shotgun (WGS) entry which is preliminary data.</text>
</comment>
<dbReference type="Pfam" id="PF01546">
    <property type="entry name" value="Peptidase_M20"/>
    <property type="match status" value="1"/>
</dbReference>
<dbReference type="EC" id="3.5.1.16" evidence="11"/>
<keyword evidence="9" id="KW-0170">Cobalt</keyword>
<dbReference type="EMBL" id="JAUOTP010000002">
    <property type="protein sequence ID" value="MDO6414025.1"/>
    <property type="molecule type" value="Genomic_DNA"/>
</dbReference>
<protein>
    <submittedName>
        <fullName evidence="11">Acetylornithine deacetylase</fullName>
        <ecNumber evidence="11">3.5.1.16</ecNumber>
    </submittedName>
</protein>
<name>A0ABT8Y6T1_9SPHN</name>
<dbReference type="Proteomes" id="UP001169764">
    <property type="component" value="Unassembled WGS sequence"/>
</dbReference>
<keyword evidence="6" id="KW-0479">Metal-binding</keyword>
<organism evidence="11 12">
    <name type="scientific">Sphingomonas natans</name>
    <dbReference type="NCBI Taxonomy" id="3063330"/>
    <lineage>
        <taxon>Bacteria</taxon>
        <taxon>Pseudomonadati</taxon>
        <taxon>Pseudomonadota</taxon>
        <taxon>Alphaproteobacteria</taxon>
        <taxon>Sphingomonadales</taxon>
        <taxon>Sphingomonadaceae</taxon>
        <taxon>Sphingomonas</taxon>
    </lineage>
</organism>
<evidence type="ECO:0000313" key="11">
    <source>
        <dbReference type="EMBL" id="MDO6414025.1"/>
    </source>
</evidence>
<evidence type="ECO:0000256" key="1">
    <source>
        <dbReference type="ARBA" id="ARBA00001947"/>
    </source>
</evidence>
<evidence type="ECO:0000256" key="6">
    <source>
        <dbReference type="ARBA" id="ARBA00022723"/>
    </source>
</evidence>
<dbReference type="InterPro" id="IPR002933">
    <property type="entry name" value="Peptidase_M20"/>
</dbReference>
<keyword evidence="8" id="KW-0862">Zinc</keyword>
<keyword evidence="4" id="KW-0055">Arginine biosynthesis</keyword>
<dbReference type="SUPFAM" id="SSF53187">
    <property type="entry name" value="Zn-dependent exopeptidases"/>
    <property type="match status" value="1"/>
</dbReference>
<dbReference type="InterPro" id="IPR010169">
    <property type="entry name" value="AcOrn-deacetyl"/>
</dbReference>
<dbReference type="NCBIfam" id="NF005710">
    <property type="entry name" value="PRK07522.1"/>
    <property type="match status" value="1"/>
</dbReference>
<proteinExistence type="inferred from homology"/>